<evidence type="ECO:0000313" key="3">
    <source>
        <dbReference type="Proteomes" id="UP000835052"/>
    </source>
</evidence>
<accession>A0A8S1HD66</accession>
<sequence length="92" mass="10741">MEKGQLRPEGGRRNSAARRRDHRRTAVNYQRRLNKHGGHVFARSEPICICKSAHREPLPYIGRYSLSKLIFIAYRHPRRKRAFLSGHEPPVA</sequence>
<comment type="caution">
    <text evidence="2">The sequence shown here is derived from an EMBL/GenBank/DDBJ whole genome shotgun (WGS) entry which is preliminary data.</text>
</comment>
<dbReference type="EMBL" id="CAJGYM010000020">
    <property type="protein sequence ID" value="CAD6191250.1"/>
    <property type="molecule type" value="Genomic_DNA"/>
</dbReference>
<dbReference type="Proteomes" id="UP000835052">
    <property type="component" value="Unassembled WGS sequence"/>
</dbReference>
<protein>
    <submittedName>
        <fullName evidence="2">Uncharacterized protein</fullName>
    </submittedName>
</protein>
<feature type="region of interest" description="Disordered" evidence="1">
    <location>
        <begin position="1"/>
        <end position="26"/>
    </location>
</feature>
<evidence type="ECO:0000256" key="1">
    <source>
        <dbReference type="SAM" id="MobiDB-lite"/>
    </source>
</evidence>
<reference evidence="2" key="1">
    <citation type="submission" date="2020-10" db="EMBL/GenBank/DDBJ databases">
        <authorList>
            <person name="Kikuchi T."/>
        </authorList>
    </citation>
    <scope>NUCLEOTIDE SEQUENCE</scope>
    <source>
        <strain evidence="2">NKZ352</strain>
    </source>
</reference>
<dbReference type="AlphaFoldDB" id="A0A8S1HD66"/>
<feature type="compositionally biased region" description="Basic and acidic residues" evidence="1">
    <location>
        <begin position="1"/>
        <end position="12"/>
    </location>
</feature>
<proteinExistence type="predicted"/>
<feature type="compositionally biased region" description="Basic residues" evidence="1">
    <location>
        <begin position="15"/>
        <end position="25"/>
    </location>
</feature>
<name>A0A8S1HD66_9PELO</name>
<organism evidence="2 3">
    <name type="scientific">Caenorhabditis auriculariae</name>
    <dbReference type="NCBI Taxonomy" id="2777116"/>
    <lineage>
        <taxon>Eukaryota</taxon>
        <taxon>Metazoa</taxon>
        <taxon>Ecdysozoa</taxon>
        <taxon>Nematoda</taxon>
        <taxon>Chromadorea</taxon>
        <taxon>Rhabditida</taxon>
        <taxon>Rhabditina</taxon>
        <taxon>Rhabditomorpha</taxon>
        <taxon>Rhabditoidea</taxon>
        <taxon>Rhabditidae</taxon>
        <taxon>Peloderinae</taxon>
        <taxon>Caenorhabditis</taxon>
    </lineage>
</organism>
<evidence type="ECO:0000313" key="2">
    <source>
        <dbReference type="EMBL" id="CAD6191250.1"/>
    </source>
</evidence>
<keyword evidence="3" id="KW-1185">Reference proteome</keyword>
<gene>
    <name evidence="2" type="ORF">CAUJ_LOCUS7169</name>
</gene>